<dbReference type="PROSITE" id="PS51257">
    <property type="entry name" value="PROKAR_LIPOPROTEIN"/>
    <property type="match status" value="1"/>
</dbReference>
<keyword evidence="2" id="KW-1185">Reference proteome</keyword>
<dbReference type="STRING" id="686796.SAMN04488104_1001126"/>
<dbReference type="OrthoDB" id="982482at2"/>
<evidence type="ECO:0000313" key="1">
    <source>
        <dbReference type="EMBL" id="SDC53419.1"/>
    </source>
</evidence>
<gene>
    <name evidence="1" type="ORF">SAMN04488104_1001126</name>
</gene>
<dbReference type="Pfam" id="PF14109">
    <property type="entry name" value="GldH_lipo"/>
    <property type="match status" value="1"/>
</dbReference>
<accession>A0A1G6MD46</accession>
<proteinExistence type="predicted"/>
<evidence type="ECO:0000313" key="2">
    <source>
        <dbReference type="Proteomes" id="UP000199060"/>
    </source>
</evidence>
<keyword evidence="1" id="KW-0449">Lipoprotein</keyword>
<organism evidence="1 2">
    <name type="scientific">Algoriphagus faecimaris</name>
    <dbReference type="NCBI Taxonomy" id="686796"/>
    <lineage>
        <taxon>Bacteria</taxon>
        <taxon>Pseudomonadati</taxon>
        <taxon>Bacteroidota</taxon>
        <taxon>Cytophagia</taxon>
        <taxon>Cytophagales</taxon>
        <taxon>Cyclobacteriaceae</taxon>
        <taxon>Algoriphagus</taxon>
    </lineage>
</organism>
<protein>
    <submittedName>
        <fullName evidence="1">Gliding motility-associated lipoprotein GldH</fullName>
    </submittedName>
</protein>
<dbReference type="RefSeq" id="WP_087937615.1">
    <property type="nucleotide sequence ID" value="NZ_FNAC01000001.1"/>
</dbReference>
<dbReference type="InterPro" id="IPR020018">
    <property type="entry name" value="Motility-assoc_lipoprot_GldH"/>
</dbReference>
<dbReference type="Proteomes" id="UP000199060">
    <property type="component" value="Unassembled WGS sequence"/>
</dbReference>
<name>A0A1G6MD46_9BACT</name>
<dbReference type="EMBL" id="FNAC01000001">
    <property type="protein sequence ID" value="SDC53419.1"/>
    <property type="molecule type" value="Genomic_DNA"/>
</dbReference>
<dbReference type="AlphaFoldDB" id="A0A1G6MD46"/>
<reference evidence="2" key="1">
    <citation type="submission" date="2016-10" db="EMBL/GenBank/DDBJ databases">
        <authorList>
            <person name="Varghese N."/>
            <person name="Submissions S."/>
        </authorList>
    </citation>
    <scope>NUCLEOTIDE SEQUENCE [LARGE SCALE GENOMIC DNA]</scope>
    <source>
        <strain evidence="2">DSM 23095</strain>
    </source>
</reference>
<sequence length="150" mass="16933">MSKKILILVVISTLLLSCDGDRIYEDFVSVSQQSWAETDSLRFDMKGLDLQEKKTLLAIRYNENYNFSNCYIRIISKDSTGLILENKLLNIPLFDSKTGEPLGKGYGSTFTKYDTLPFSLKSTTESLTLLQYMRVETLPGIEAAGIKVLQ</sequence>